<name>A0A7S0YYF7_9CRYP</name>
<keyword evidence="2" id="KW-0812">Transmembrane</keyword>
<protein>
    <recommendedName>
        <fullName evidence="4">Transmembrane protein</fullName>
    </recommendedName>
</protein>
<gene>
    <name evidence="3" type="ORF">HTEP1355_LOCUS14151</name>
</gene>
<sequence>MQQQRNGAGLTSVEPEPGHAEIRFDSPQSATSGLYPGLVYNNMKSQGSASPPAAAEPTTPQRARNYSMQPPAPPRDAGDGLDDEDDQHLEDLTRPQFQGVPENTYAAAIFAVLVIRRADITVYAVIPMAISWIVQMFFVAWLSRAYLDNPPALSREALEGTAVMPQLVACGYFIANMVSTLEWLWVSAYVCLFATRYRVGEGDEAATFDLATRKRVTVGADGGETLQATRSSRDKGGGGGFMAVRAAAFVLCSLAEVAVWVSILLVGVQYIMWSGQRGETESARVASVLGATLSFTWILGVDEKVFQQVTPVKMRERMRRVRFQVRPLTLAGSGQGSGGVGRSLGNAAVFLTPSVLLVGAAVAAVFLVRAGAIIDTTGMFEGAAPTVV</sequence>
<feature type="transmembrane region" description="Helical" evidence="2">
    <location>
        <begin position="163"/>
        <end position="186"/>
    </location>
</feature>
<keyword evidence="2" id="KW-0472">Membrane</keyword>
<organism evidence="3">
    <name type="scientific">Hemiselmis tepida</name>
    <dbReference type="NCBI Taxonomy" id="464990"/>
    <lineage>
        <taxon>Eukaryota</taxon>
        <taxon>Cryptophyceae</taxon>
        <taxon>Cryptomonadales</taxon>
        <taxon>Hemiselmidaceae</taxon>
        <taxon>Hemiselmis</taxon>
    </lineage>
</organism>
<dbReference type="AlphaFoldDB" id="A0A7S0YYF7"/>
<keyword evidence="2" id="KW-1133">Transmembrane helix</keyword>
<proteinExistence type="predicted"/>
<reference evidence="3" key="1">
    <citation type="submission" date="2021-01" db="EMBL/GenBank/DDBJ databases">
        <authorList>
            <person name="Corre E."/>
            <person name="Pelletier E."/>
            <person name="Niang G."/>
            <person name="Scheremetjew M."/>
            <person name="Finn R."/>
            <person name="Kale V."/>
            <person name="Holt S."/>
            <person name="Cochrane G."/>
            <person name="Meng A."/>
            <person name="Brown T."/>
            <person name="Cohen L."/>
        </authorList>
    </citation>
    <scope>NUCLEOTIDE SEQUENCE</scope>
    <source>
        <strain evidence="3">CCMP443</strain>
    </source>
</reference>
<feature type="transmembrane region" description="Helical" evidence="2">
    <location>
        <begin position="243"/>
        <end position="271"/>
    </location>
</feature>
<evidence type="ECO:0000256" key="2">
    <source>
        <dbReference type="SAM" id="Phobius"/>
    </source>
</evidence>
<dbReference type="EMBL" id="HBFN01024430">
    <property type="protein sequence ID" value="CAD8800478.1"/>
    <property type="molecule type" value="Transcribed_RNA"/>
</dbReference>
<evidence type="ECO:0000256" key="1">
    <source>
        <dbReference type="SAM" id="MobiDB-lite"/>
    </source>
</evidence>
<accession>A0A7S0YYF7</accession>
<evidence type="ECO:0000313" key="3">
    <source>
        <dbReference type="EMBL" id="CAD8800478.1"/>
    </source>
</evidence>
<feature type="region of interest" description="Disordered" evidence="1">
    <location>
        <begin position="1"/>
        <end position="87"/>
    </location>
</feature>
<evidence type="ECO:0008006" key="4">
    <source>
        <dbReference type="Google" id="ProtNLM"/>
    </source>
</evidence>
<feature type="transmembrane region" description="Helical" evidence="2">
    <location>
        <begin position="347"/>
        <end position="368"/>
    </location>
</feature>
<feature type="transmembrane region" description="Helical" evidence="2">
    <location>
        <begin position="120"/>
        <end position="143"/>
    </location>
</feature>
<feature type="compositionally biased region" description="Low complexity" evidence="1">
    <location>
        <begin position="48"/>
        <end position="60"/>
    </location>
</feature>